<evidence type="ECO:0000313" key="1">
    <source>
        <dbReference type="EMBL" id="BFH72575.1"/>
    </source>
</evidence>
<protein>
    <submittedName>
        <fullName evidence="1">Uncharacterized protein</fullName>
    </submittedName>
</protein>
<dbReference type="AlphaFoldDB" id="A0AAT9GNT5"/>
<dbReference type="KEGG" id="sjv:SJAV_05190"/>
<dbReference type="EMBL" id="AP031322">
    <property type="protein sequence ID" value="BFH72575.1"/>
    <property type="molecule type" value="Genomic_DNA"/>
</dbReference>
<dbReference type="GeneID" id="92353450"/>
<accession>A0AAT9GNT5</accession>
<sequence>MIEKEITFTLNVKKQDFMTLIASPLNLPQFWMFLKDIRIINETEYIAKFKVFMNFNFKMKRVILPNQIIHEGIMDFPKAFFRFTVTLLEGRKELVVNVKGEYQGPFEFLAKSPMKSFLENFRDKVITYYEKRQQAFTVQELFKKLSEDSKDKIIMATIEFNSKPYDLVFKKGKLERVEGEDYNTFLTQILTYTGFIKLLKEEEIYEEEFNSLDELLEKLKSESENKEIVAIVEIKDKKYTVIVKNGRVIYSEIDPKYIGKIRLVEVNEK</sequence>
<proteinExistence type="predicted"/>
<reference evidence="1" key="1">
    <citation type="submission" date="2024-03" db="EMBL/GenBank/DDBJ databases">
        <title>Complete genome sequence of Sulfurisphaera javensis strain KD-1.</title>
        <authorList>
            <person name="Sakai H."/>
            <person name="Nur N."/>
            <person name="Suwanto A."/>
            <person name="Kurosawa N."/>
        </authorList>
    </citation>
    <scope>NUCLEOTIDE SEQUENCE</scope>
    <source>
        <strain evidence="1">KD-1</strain>
    </source>
</reference>
<gene>
    <name evidence="1" type="ORF">SJAV_05190</name>
</gene>
<organism evidence="1">
    <name type="scientific">Sulfurisphaera javensis</name>
    <dbReference type="NCBI Taxonomy" id="2049879"/>
    <lineage>
        <taxon>Archaea</taxon>
        <taxon>Thermoproteota</taxon>
        <taxon>Thermoprotei</taxon>
        <taxon>Sulfolobales</taxon>
        <taxon>Sulfolobaceae</taxon>
        <taxon>Sulfurisphaera</taxon>
    </lineage>
</organism>
<dbReference type="RefSeq" id="WP_369610787.1">
    <property type="nucleotide sequence ID" value="NZ_AP031322.1"/>
</dbReference>
<name>A0AAT9GNT5_9CREN</name>